<sequence>MVAAVPAEQRKRKQPSKQTAMQSASRTNKAATRPTKTPHARKNTAKVAAATTTTSTSKKTKERGDKRAMPVTKARPVVEDDTDDEDVEMAGQHGADSSADEYEMEVDQMEEGDDDNGLVSDVDADATPAEAKRAKTGNGESQRMSSSQKRELLRERRAGKPNQDRIWELKKLWEKLRPQGVSKKEQTELVAKILAIINGDYAEVGSYYCRASCYSDCMADGPRMRDPIIKEFQGHLGQLLFRQEAATVLEEIFSRHSTAQQRSSMLVEFYGPEYRLFKVSSRQADKRTDELCVG</sequence>
<reference evidence="3" key="1">
    <citation type="journal article" date="2018" name="Nat. Microbiol.">
        <title>Leveraging single-cell genomics to expand the fungal tree of life.</title>
        <authorList>
            <person name="Ahrendt S.R."/>
            <person name="Quandt C.A."/>
            <person name="Ciobanu D."/>
            <person name="Clum A."/>
            <person name="Salamov A."/>
            <person name="Andreopoulos B."/>
            <person name="Cheng J.F."/>
            <person name="Woyke T."/>
            <person name="Pelin A."/>
            <person name="Henrissat B."/>
            <person name="Reynolds N.K."/>
            <person name="Benny G.L."/>
            <person name="Smith M.E."/>
            <person name="James T.Y."/>
            <person name="Grigoriev I.V."/>
        </authorList>
    </citation>
    <scope>NUCLEOTIDE SEQUENCE [LARGE SCALE GENOMIC DNA]</scope>
    <source>
        <strain evidence="3">Benny S71-1</strain>
    </source>
</reference>
<feature type="compositionally biased region" description="Basic and acidic residues" evidence="1">
    <location>
        <begin position="148"/>
        <end position="160"/>
    </location>
</feature>
<dbReference type="PANTHER" id="PTHR13389:SF0">
    <property type="entry name" value="PUMILIO HOMOLOG 3"/>
    <property type="match status" value="1"/>
</dbReference>
<feature type="compositionally biased region" description="Low complexity" evidence="1">
    <location>
        <begin position="45"/>
        <end position="57"/>
    </location>
</feature>
<protein>
    <recommendedName>
        <fullName evidence="4">Armadillo-type protein</fullName>
    </recommendedName>
</protein>
<dbReference type="InterPro" id="IPR040059">
    <property type="entry name" value="PUM3"/>
</dbReference>
<dbReference type="GO" id="GO:0003729">
    <property type="term" value="F:mRNA binding"/>
    <property type="evidence" value="ECO:0007669"/>
    <property type="project" value="TreeGrafter"/>
</dbReference>
<dbReference type="AlphaFoldDB" id="A0A4P9YSE8"/>
<evidence type="ECO:0000313" key="2">
    <source>
        <dbReference type="EMBL" id="RKP22863.1"/>
    </source>
</evidence>
<feature type="compositionally biased region" description="Acidic residues" evidence="1">
    <location>
        <begin position="79"/>
        <end position="88"/>
    </location>
</feature>
<evidence type="ECO:0000313" key="3">
    <source>
        <dbReference type="Proteomes" id="UP000278143"/>
    </source>
</evidence>
<dbReference type="OrthoDB" id="497380at2759"/>
<feature type="region of interest" description="Disordered" evidence="1">
    <location>
        <begin position="1"/>
        <end position="160"/>
    </location>
</feature>
<dbReference type="InterPro" id="IPR011989">
    <property type="entry name" value="ARM-like"/>
</dbReference>
<feature type="compositionally biased region" description="Polar residues" evidence="1">
    <location>
        <begin position="138"/>
        <end position="147"/>
    </location>
</feature>
<organism evidence="2 3">
    <name type="scientific">Syncephalis pseudoplumigaleata</name>
    <dbReference type="NCBI Taxonomy" id="1712513"/>
    <lineage>
        <taxon>Eukaryota</taxon>
        <taxon>Fungi</taxon>
        <taxon>Fungi incertae sedis</taxon>
        <taxon>Zoopagomycota</taxon>
        <taxon>Zoopagomycotina</taxon>
        <taxon>Zoopagomycetes</taxon>
        <taxon>Zoopagales</taxon>
        <taxon>Piptocephalidaceae</taxon>
        <taxon>Syncephalis</taxon>
    </lineage>
</organism>
<dbReference type="Gene3D" id="1.25.10.10">
    <property type="entry name" value="Leucine-rich Repeat Variant"/>
    <property type="match status" value="1"/>
</dbReference>
<dbReference type="PANTHER" id="PTHR13389">
    <property type="entry name" value="PUMILIO HOMOLOG 3"/>
    <property type="match status" value="1"/>
</dbReference>
<proteinExistence type="predicted"/>
<dbReference type="Proteomes" id="UP000278143">
    <property type="component" value="Unassembled WGS sequence"/>
</dbReference>
<dbReference type="EMBL" id="KZ991565">
    <property type="protein sequence ID" value="RKP22863.1"/>
    <property type="molecule type" value="Genomic_DNA"/>
</dbReference>
<accession>A0A4P9YSE8</accession>
<feature type="compositionally biased region" description="Polar residues" evidence="1">
    <location>
        <begin position="16"/>
        <end position="30"/>
    </location>
</feature>
<dbReference type="GO" id="GO:0005730">
    <property type="term" value="C:nucleolus"/>
    <property type="evidence" value="ECO:0007669"/>
    <property type="project" value="TreeGrafter"/>
</dbReference>
<evidence type="ECO:0000256" key="1">
    <source>
        <dbReference type="SAM" id="MobiDB-lite"/>
    </source>
</evidence>
<dbReference type="GO" id="GO:0006417">
    <property type="term" value="P:regulation of translation"/>
    <property type="evidence" value="ECO:0007669"/>
    <property type="project" value="TreeGrafter"/>
</dbReference>
<feature type="compositionally biased region" description="Acidic residues" evidence="1">
    <location>
        <begin position="98"/>
        <end position="116"/>
    </location>
</feature>
<evidence type="ECO:0008006" key="4">
    <source>
        <dbReference type="Google" id="ProtNLM"/>
    </source>
</evidence>
<name>A0A4P9YSE8_9FUNG</name>
<gene>
    <name evidence="2" type="ORF">SYNPS1DRAFT_31463</name>
</gene>
<keyword evidence="3" id="KW-1185">Reference proteome</keyword>